<dbReference type="SUPFAM" id="SSF47336">
    <property type="entry name" value="ACP-like"/>
    <property type="match status" value="1"/>
</dbReference>
<dbReference type="GO" id="GO:0017000">
    <property type="term" value="P:antibiotic biosynthetic process"/>
    <property type="evidence" value="ECO:0007669"/>
    <property type="project" value="UniProtKB-ARBA"/>
</dbReference>
<keyword evidence="2" id="KW-0597">Phosphoprotein</keyword>
<comment type="caution">
    <text evidence="6">The sequence shown here is derived from an EMBL/GenBank/DDBJ whole genome shotgun (WGS) entry which is preliminary data.</text>
</comment>
<dbReference type="PROSITE" id="PS50075">
    <property type="entry name" value="CARRIER"/>
    <property type="match status" value="1"/>
</dbReference>
<evidence type="ECO:0000256" key="4">
    <source>
        <dbReference type="ARBA" id="ARBA00023268"/>
    </source>
</evidence>
<dbReference type="GO" id="GO:0006633">
    <property type="term" value="P:fatty acid biosynthetic process"/>
    <property type="evidence" value="ECO:0007669"/>
    <property type="project" value="TreeGrafter"/>
</dbReference>
<dbReference type="CDD" id="cd08952">
    <property type="entry name" value="KR_1_SDR_x"/>
    <property type="match status" value="1"/>
</dbReference>
<evidence type="ECO:0000313" key="6">
    <source>
        <dbReference type="EMBL" id="EPH39358.1"/>
    </source>
</evidence>
<proteinExistence type="predicted"/>
<dbReference type="GO" id="GO:0004312">
    <property type="term" value="F:fatty acid synthase activity"/>
    <property type="evidence" value="ECO:0007669"/>
    <property type="project" value="TreeGrafter"/>
</dbReference>
<dbReference type="InterPro" id="IPR036736">
    <property type="entry name" value="ACP-like_sf"/>
</dbReference>
<dbReference type="PROSITE" id="PS00012">
    <property type="entry name" value="PHOSPHOPANTETHEINE"/>
    <property type="match status" value="1"/>
</dbReference>
<dbReference type="InterPro" id="IPR013968">
    <property type="entry name" value="PKS_KR"/>
</dbReference>
<dbReference type="SMART" id="SM00822">
    <property type="entry name" value="PKS_KR"/>
    <property type="match status" value="1"/>
</dbReference>
<evidence type="ECO:0000259" key="5">
    <source>
        <dbReference type="PROSITE" id="PS50075"/>
    </source>
</evidence>
<dbReference type="RefSeq" id="WP_016645686.1">
    <property type="nucleotide sequence ID" value="NZ_AOPZ01000543.1"/>
</dbReference>
<keyword evidence="7" id="KW-1185">Reference proteome</keyword>
<dbReference type="InterPro" id="IPR057326">
    <property type="entry name" value="KR_dom"/>
</dbReference>
<dbReference type="EMBL" id="AOPZ01000543">
    <property type="protein sequence ID" value="EPH39358.1"/>
    <property type="molecule type" value="Genomic_DNA"/>
</dbReference>
<keyword evidence="4" id="KW-0511">Multifunctional enzyme</keyword>
<evidence type="ECO:0000256" key="3">
    <source>
        <dbReference type="ARBA" id="ARBA00022679"/>
    </source>
</evidence>
<reference evidence="6 7" key="1">
    <citation type="submission" date="2013-02" db="EMBL/GenBank/DDBJ databases">
        <title>Draft Genome Sequence of Streptomyces aurantiacus, Which Produces Setomimycin.</title>
        <authorList>
            <person name="Gruening B.A."/>
            <person name="Praeg A."/>
            <person name="Erxleben A."/>
            <person name="Guenther S."/>
            <person name="Mueller M."/>
        </authorList>
    </citation>
    <scope>NUCLEOTIDE SEQUENCE [LARGE SCALE GENOMIC DNA]</scope>
    <source>
        <strain evidence="6 7">JA 4570</strain>
    </source>
</reference>
<dbReference type="Pfam" id="PF00550">
    <property type="entry name" value="PP-binding"/>
    <property type="match status" value="1"/>
</dbReference>
<dbReference type="SMART" id="SM00823">
    <property type="entry name" value="PKS_PP"/>
    <property type="match status" value="1"/>
</dbReference>
<dbReference type="Gene3D" id="3.40.50.720">
    <property type="entry name" value="NAD(P)-binding Rossmann-like Domain"/>
    <property type="match status" value="1"/>
</dbReference>
<dbReference type="SUPFAM" id="SSF51735">
    <property type="entry name" value="NAD(P)-binding Rossmann-fold domains"/>
    <property type="match status" value="2"/>
</dbReference>
<protein>
    <submittedName>
        <fullName evidence="6">Putative Erythronolide synthase, modules 1 and 2</fullName>
    </submittedName>
</protein>
<dbReference type="Proteomes" id="UP000014629">
    <property type="component" value="Unassembled WGS sequence"/>
</dbReference>
<dbReference type="Gene3D" id="1.10.1200.10">
    <property type="entry name" value="ACP-like"/>
    <property type="match status" value="1"/>
</dbReference>
<dbReference type="PANTHER" id="PTHR43775:SF51">
    <property type="entry name" value="INACTIVE PHENOLPHTHIOCEROL SYNTHESIS POLYKETIDE SYNTHASE TYPE I PKS1-RELATED"/>
    <property type="match status" value="1"/>
</dbReference>
<dbReference type="InterPro" id="IPR050091">
    <property type="entry name" value="PKS_NRPS_Biosynth_Enz"/>
</dbReference>
<dbReference type="FunFam" id="1.10.1200.10:FF:000007">
    <property type="entry name" value="Probable polyketide synthase pks17"/>
    <property type="match status" value="1"/>
</dbReference>
<gene>
    <name evidence="6" type="ORF">STRAU_7580</name>
</gene>
<dbReference type="SMART" id="SM01294">
    <property type="entry name" value="PKS_PP_betabranch"/>
    <property type="match status" value="1"/>
</dbReference>
<dbReference type="InterPro" id="IPR020806">
    <property type="entry name" value="PKS_PP-bd"/>
</dbReference>
<keyword evidence="3" id="KW-0808">Transferase</keyword>
<evidence type="ECO:0000256" key="2">
    <source>
        <dbReference type="ARBA" id="ARBA00022553"/>
    </source>
</evidence>
<evidence type="ECO:0000313" key="7">
    <source>
        <dbReference type="Proteomes" id="UP000014629"/>
    </source>
</evidence>
<organism evidence="6 7">
    <name type="scientific">Streptomyces aurantiacus JA 4570</name>
    <dbReference type="NCBI Taxonomy" id="1286094"/>
    <lineage>
        <taxon>Bacteria</taxon>
        <taxon>Bacillati</taxon>
        <taxon>Actinomycetota</taxon>
        <taxon>Actinomycetes</taxon>
        <taxon>Kitasatosporales</taxon>
        <taxon>Streptomycetaceae</taxon>
        <taxon>Streptomyces</taxon>
        <taxon>Streptomyces aurantiacus group</taxon>
    </lineage>
</organism>
<dbReference type="InterPro" id="IPR036291">
    <property type="entry name" value="NAD(P)-bd_dom_sf"/>
</dbReference>
<dbReference type="AlphaFoldDB" id="S3Z872"/>
<dbReference type="PATRIC" id="fig|1286094.4.peg.7508"/>
<sequence length="695" mass="72276">MVLPVLSSWRRQRREASALDALRYRVSWKPLGQGSTAPRLGGAWLLVVPDRGADTAWTDAVEEALTGHGADVRTVVVDAEGTDREELAERLRKEAAAAGGQPAGLLSLLAVDEEPHAVRGGVSRGLAATVTLVQALHAADLDTPLWLAGRSAVAVGGTDPAPRYAQAALWGLGRVVAVEYPKLWGGLVDLPEAVDQRALDGLAGVLGGAWAGEDKLAVRGPGVFGRRVLRDPADGAADGGDAWTPHGTALITGGTGAVGGHVARWLAAHGARHLVLTSRRGPDAPGAAELRAELEELGAEVTLAACDAADRDALARVLDAIPEDAPLTAVFHTAGVLDDGVLDGLTPERLATVFRAKVESARHLDELTRDADLSAFVLFSSFAGLSGGAGQGSYAAANACLDALAEHRRAQGLTATSVAWGAWAGGGMATDGAADAEQLRGGAVPPMEPRLALAALRQALGHERPERPTAVIADVDWEQYLSGGPGITPDPLFADLPEARALRDRTARADGGDEAAGPDLAHRLAALSGPERDRFLEDLVRTHAAAVLGYPGPERVEPGRAFRELGFDSLTAVELRNALGTATGLPLPTTLVFDHPTPAALAGHLKAELSTDGNAPGALLSQLDTLEAGLAERAPSDDELATIAERLRILLDRCTPGHDGRDGQDGREDAEVAGELESATDDEMFDFISKEFGIS</sequence>
<accession>S3Z872</accession>
<evidence type="ECO:0000256" key="1">
    <source>
        <dbReference type="ARBA" id="ARBA00022450"/>
    </source>
</evidence>
<feature type="domain" description="Carrier" evidence="5">
    <location>
        <begin position="534"/>
        <end position="609"/>
    </location>
</feature>
<name>S3Z872_9ACTN</name>
<dbReference type="InterPro" id="IPR006162">
    <property type="entry name" value="Ppantetheine_attach_site"/>
</dbReference>
<dbReference type="Pfam" id="PF08659">
    <property type="entry name" value="KR"/>
    <property type="match status" value="1"/>
</dbReference>
<keyword evidence="1" id="KW-0596">Phosphopantetheine</keyword>
<dbReference type="PANTHER" id="PTHR43775">
    <property type="entry name" value="FATTY ACID SYNTHASE"/>
    <property type="match status" value="1"/>
</dbReference>
<dbReference type="GO" id="GO:0031177">
    <property type="term" value="F:phosphopantetheine binding"/>
    <property type="evidence" value="ECO:0007669"/>
    <property type="project" value="InterPro"/>
</dbReference>
<dbReference type="InterPro" id="IPR009081">
    <property type="entry name" value="PP-bd_ACP"/>
</dbReference>